<evidence type="ECO:0000256" key="3">
    <source>
        <dbReference type="ARBA" id="ARBA00022525"/>
    </source>
</evidence>
<reference evidence="7" key="2">
    <citation type="submission" date="2025-08" db="UniProtKB">
        <authorList>
            <consortium name="RefSeq"/>
        </authorList>
    </citation>
    <scope>IDENTIFICATION</scope>
    <source>
        <strain evidence="7">S238N-H82</strain>
        <tissue evidence="7">Testes</tissue>
    </source>
</reference>
<dbReference type="SUPFAM" id="SSF53474">
    <property type="entry name" value="alpha/beta-Hydrolases"/>
    <property type="match status" value="1"/>
</dbReference>
<dbReference type="GO" id="GO:0016042">
    <property type="term" value="P:lipid catabolic process"/>
    <property type="evidence" value="ECO:0000318"/>
    <property type="project" value="GO_Central"/>
</dbReference>
<dbReference type="AlphaFoldDB" id="A0A9J7LZU6"/>
<dbReference type="Proteomes" id="UP000001554">
    <property type="component" value="Chromosome 11"/>
</dbReference>
<dbReference type="InterPro" id="IPR000734">
    <property type="entry name" value="TAG_lipase"/>
</dbReference>
<dbReference type="PRINTS" id="PR00821">
    <property type="entry name" value="TAGLIPASE"/>
</dbReference>
<gene>
    <name evidence="7" type="primary">LOC118426305</name>
</gene>
<accession>A0A9J7LZU6</accession>
<comment type="similarity">
    <text evidence="2 4">Belongs to the AB hydrolase superfamily. Lipase family.</text>
</comment>
<evidence type="ECO:0000256" key="4">
    <source>
        <dbReference type="RuleBase" id="RU004262"/>
    </source>
</evidence>
<dbReference type="GO" id="GO:0016298">
    <property type="term" value="F:lipase activity"/>
    <property type="evidence" value="ECO:0000318"/>
    <property type="project" value="GO_Central"/>
</dbReference>
<sequence length="366" mass="40611">MKKFLEVTLLSYQSGFFFFIRDYFNRLKALTRIWVKVLFVEDPTVGEFVRQLGQPENMIHIIGHSLGAHAAGFAGKASNSAGFKIARISGLDPAGPGFRRARAADRLDRGDALFVDVIHTDILVLGKLKPIGHVDFYPNEGWLQPGCKLRPGCSHGRAPEFYTESISSGCQFPAYSCPDWDTFFRNRGQCDVCSHSSLTDGACSLMGYPSINYPNSQGKMYLRTSMDSSPHCRIRGRRDTVSNETSTDQCVQSLDSDMRQEIRDYLDSATDLQEMDMDEDFCSMYNDLETVVANITASNPNCGPEDIPVILEYIGDGKYDTVMAWAEDKCLMSTSDGYVTLPSATLIIVLQFIAMSLCGAVCMGFP</sequence>
<reference evidence="6" key="1">
    <citation type="journal article" date="2020" name="Nat. Ecol. Evol.">
        <title>Deeply conserved synteny resolves early events in vertebrate evolution.</title>
        <authorList>
            <person name="Simakov O."/>
            <person name="Marletaz F."/>
            <person name="Yue J.X."/>
            <person name="O'Connell B."/>
            <person name="Jenkins J."/>
            <person name="Brandt A."/>
            <person name="Calef R."/>
            <person name="Tung C.H."/>
            <person name="Huang T.K."/>
            <person name="Schmutz J."/>
            <person name="Satoh N."/>
            <person name="Yu J.K."/>
            <person name="Putnam N.H."/>
            <person name="Green R.E."/>
            <person name="Rokhsar D.S."/>
        </authorList>
    </citation>
    <scope>NUCLEOTIDE SEQUENCE [LARGE SCALE GENOMIC DNA]</scope>
    <source>
        <strain evidence="6">S238N-H82</strain>
    </source>
</reference>
<feature type="domain" description="Lipase" evidence="5">
    <location>
        <begin position="49"/>
        <end position="227"/>
    </location>
</feature>
<dbReference type="OMA" id="CWRMELP"/>
<dbReference type="OrthoDB" id="199913at2759"/>
<organism evidence="6 7">
    <name type="scientific">Branchiostoma floridae</name>
    <name type="common">Florida lancelet</name>
    <name type="synonym">Amphioxus</name>
    <dbReference type="NCBI Taxonomy" id="7739"/>
    <lineage>
        <taxon>Eukaryota</taxon>
        <taxon>Metazoa</taxon>
        <taxon>Chordata</taxon>
        <taxon>Cephalochordata</taxon>
        <taxon>Leptocardii</taxon>
        <taxon>Amphioxiformes</taxon>
        <taxon>Branchiostomatidae</taxon>
        <taxon>Branchiostoma</taxon>
    </lineage>
</organism>
<dbReference type="GO" id="GO:0005615">
    <property type="term" value="C:extracellular space"/>
    <property type="evidence" value="ECO:0000318"/>
    <property type="project" value="GO_Central"/>
</dbReference>
<dbReference type="InterPro" id="IPR013818">
    <property type="entry name" value="Lipase"/>
</dbReference>
<dbReference type="PANTHER" id="PTHR11610">
    <property type="entry name" value="LIPASE"/>
    <property type="match status" value="1"/>
</dbReference>
<comment type="subcellular location">
    <subcellularLocation>
        <location evidence="1">Secreted</location>
    </subcellularLocation>
</comment>
<evidence type="ECO:0000313" key="7">
    <source>
        <dbReference type="RefSeq" id="XP_035691500.1"/>
    </source>
</evidence>
<evidence type="ECO:0000256" key="2">
    <source>
        <dbReference type="ARBA" id="ARBA00010701"/>
    </source>
</evidence>
<evidence type="ECO:0000259" key="5">
    <source>
        <dbReference type="Pfam" id="PF00151"/>
    </source>
</evidence>
<dbReference type="Pfam" id="PF00151">
    <property type="entry name" value="Lipase"/>
    <property type="match status" value="1"/>
</dbReference>
<keyword evidence="3" id="KW-0964">Secreted</keyword>
<keyword evidence="6" id="KW-1185">Reference proteome</keyword>
<dbReference type="InterPro" id="IPR029058">
    <property type="entry name" value="AB_hydrolase_fold"/>
</dbReference>
<dbReference type="KEGG" id="bfo:118426305"/>
<evidence type="ECO:0000313" key="6">
    <source>
        <dbReference type="Proteomes" id="UP000001554"/>
    </source>
</evidence>
<dbReference type="PANTHER" id="PTHR11610:SF178">
    <property type="entry name" value="LIPASE MEMBER H-A-LIKE PROTEIN"/>
    <property type="match status" value="1"/>
</dbReference>
<dbReference type="Gene3D" id="3.40.50.1820">
    <property type="entry name" value="alpha/beta hydrolase"/>
    <property type="match status" value="1"/>
</dbReference>
<dbReference type="GeneID" id="118426305"/>
<protein>
    <submittedName>
        <fullName evidence="7">Pancreatic triacylglycerol lipase-like isoform X1</fullName>
    </submittedName>
</protein>
<evidence type="ECO:0000256" key="1">
    <source>
        <dbReference type="ARBA" id="ARBA00004613"/>
    </source>
</evidence>
<dbReference type="RefSeq" id="XP_035691500.1">
    <property type="nucleotide sequence ID" value="XM_035835607.1"/>
</dbReference>
<proteinExistence type="inferred from homology"/>
<name>A0A9J7LZU6_BRAFL</name>